<evidence type="ECO:0000313" key="1">
    <source>
        <dbReference type="EMBL" id="MFH6603273.1"/>
    </source>
</evidence>
<reference evidence="1" key="1">
    <citation type="submission" date="2024-09" db="EMBL/GenBank/DDBJ databases">
        <authorList>
            <person name="Liu J."/>
        </authorList>
    </citation>
    <scope>NUCLEOTIDE SEQUENCE</scope>
    <source>
        <strain evidence="1">NBU2967</strain>
    </source>
</reference>
<comment type="caution">
    <text evidence="1">The sequence shown here is derived from an EMBL/GenBank/DDBJ whole genome shotgun (WGS) entry which is preliminary data.</text>
</comment>
<keyword evidence="1" id="KW-0489">Methyltransferase</keyword>
<protein>
    <submittedName>
        <fullName evidence="1">DNA cytosine methyltransferase</fullName>
        <ecNumber evidence="1">2.1.1.37</ecNumber>
    </submittedName>
</protein>
<organism evidence="1 2">
    <name type="scientific">Meishania litoralis</name>
    <dbReference type="NCBI Taxonomy" id="3434685"/>
    <lineage>
        <taxon>Bacteria</taxon>
        <taxon>Pseudomonadati</taxon>
        <taxon>Bacteroidota</taxon>
        <taxon>Flavobacteriia</taxon>
        <taxon>Flavobacteriales</taxon>
        <taxon>Flavobacteriaceae</taxon>
        <taxon>Meishania</taxon>
    </lineage>
</organism>
<dbReference type="Proteomes" id="UP001595191">
    <property type="component" value="Unassembled WGS sequence"/>
</dbReference>
<evidence type="ECO:0000313" key="2">
    <source>
        <dbReference type="Proteomes" id="UP001595191"/>
    </source>
</evidence>
<keyword evidence="2" id="KW-1185">Reference proteome</keyword>
<gene>
    <name evidence="1" type="ORF">ACEZ3G_07290</name>
</gene>
<keyword evidence="1" id="KW-0808">Transferase</keyword>
<proteinExistence type="predicted"/>
<dbReference type="EC" id="2.1.1.37" evidence="1"/>
<accession>A0ACC7LHT9</accession>
<dbReference type="EMBL" id="JBHFPV010000001">
    <property type="protein sequence ID" value="MFH6603273.1"/>
    <property type="molecule type" value="Genomic_DNA"/>
</dbReference>
<name>A0ACC7LHT9_9FLAO</name>
<sequence length="418" mass="47008">MKYYDKKTGTNYIEFQDSNSANKELPVISLFTGAGGLDIGLENAGFQTAICVELDADCRETLRHNRPEWKLFEKGLKIESGKIQTRISGDIRDIGIGELLEEANLKKGDATLVVGGAPCQPFSNIGKKLGRKDERNGDLFLEFVRTVKEANPEGFIFENVVGITQQKHSDVISYMVDKFKGLGYGLSHTILNAANYGVPQRRERFFLIGIKGVKHPAFPLPTHFKDQKQYEGFMRSIDGKIENKFNKWISVKEAFDEIPENHSLRNDYVLMNISDKVVNRMKYIKQGKNFKAVPPNLLPNCWKNGKHQGNDTFGRLVEDLPSVTIRTAAYNPSKGMYIHPNENRGLSTVEMAKLQSFPYNWEFKVKNRDKVTLVSGGKQIGNAVPPGLAEALGKAMLLQLKSIRSKFAEKLHQHAEAN</sequence>